<evidence type="ECO:0000313" key="3">
    <source>
        <dbReference type="Proteomes" id="UP000075635"/>
    </source>
</evidence>
<evidence type="ECO:0000313" key="2">
    <source>
        <dbReference type="EMBL" id="KYF80411.1"/>
    </source>
</evidence>
<dbReference type="AlphaFoldDB" id="A0A150RJT9"/>
<protein>
    <submittedName>
        <fullName evidence="2">Uncharacterized protein</fullName>
    </submittedName>
</protein>
<organism evidence="2 3">
    <name type="scientific">Sorangium cellulosum</name>
    <name type="common">Polyangium cellulosum</name>
    <dbReference type="NCBI Taxonomy" id="56"/>
    <lineage>
        <taxon>Bacteria</taxon>
        <taxon>Pseudomonadati</taxon>
        <taxon>Myxococcota</taxon>
        <taxon>Polyangia</taxon>
        <taxon>Polyangiales</taxon>
        <taxon>Polyangiaceae</taxon>
        <taxon>Sorangium</taxon>
    </lineage>
</organism>
<dbReference type="Proteomes" id="UP000075635">
    <property type="component" value="Unassembled WGS sequence"/>
</dbReference>
<gene>
    <name evidence="2" type="ORF">BE17_05455</name>
</gene>
<reference evidence="2 3" key="1">
    <citation type="submission" date="2014-02" db="EMBL/GenBank/DDBJ databases">
        <title>The small core and large imbalanced accessory genome model reveals a collaborative survival strategy of Sorangium cellulosum strains in nature.</title>
        <authorList>
            <person name="Han K."/>
            <person name="Peng R."/>
            <person name="Blom J."/>
            <person name="Li Y.-Z."/>
        </authorList>
    </citation>
    <scope>NUCLEOTIDE SEQUENCE [LARGE SCALE GENOMIC DNA]</scope>
    <source>
        <strain evidence="2 3">So0011-07</strain>
    </source>
</reference>
<feature type="region of interest" description="Disordered" evidence="1">
    <location>
        <begin position="355"/>
        <end position="376"/>
    </location>
</feature>
<proteinExistence type="predicted"/>
<name>A0A150RJT9_SORCE</name>
<evidence type="ECO:0000256" key="1">
    <source>
        <dbReference type="SAM" id="MobiDB-lite"/>
    </source>
</evidence>
<accession>A0A150RJT9</accession>
<dbReference type="EMBL" id="JEMB01002539">
    <property type="protein sequence ID" value="KYF80411.1"/>
    <property type="molecule type" value="Genomic_DNA"/>
</dbReference>
<comment type="caution">
    <text evidence="2">The sequence shown here is derived from an EMBL/GenBank/DDBJ whole genome shotgun (WGS) entry which is preliminary data.</text>
</comment>
<sequence length="491" mass="53936">MATENWTVNAYSAAVCISTDEINRKLAQVFSTTDDLPKQWKAHARTSKPNSKPPWEIDAELGTPTVDFATTQVNGVRLRIPFKGGTFTHMNVEMDGDTPVVTWPKIELAGTEIVIETPMKGVEHTATSADTTVDDKFTVQSLYADMENPGLLVNIKTDPKTDYEAPDTTKRTIGAVVQDLVKEPSHKDKWVIGRAKIPKVAATTGVLAPVGVRFSTYQPKEATPGSVNWNLALHGETLPDAQKNQQAGMFKANPIRSGSVGVLILSWGTIIEKIIAGKALAPFGLSGSDFNTRPTETKAELKGHPAWQLYKQPQDDQKQIDGKYQDATIVPDVEKGGVRVEFKLINVVKHPSKSDWENWRRTPSDPQAPRAKAANVPSPTDPFTLVWKSYFKFSLGTAGQLQLTYSASDITPYSEGASFARIMKSIATLGLNELTHHLDVDRMKQTVQDSLKTDTNFTDILKAVELPGKAVFTFDELKVTDNGLEIALKYA</sequence>